<accession>C5YYM3</accession>
<dbReference type="PANTHER" id="PTHR33431:SF12">
    <property type="entry name" value="HIGH MOBILITY GROUP BOX PROTEIN, PUTATIVE (DUF1635)-RELATED"/>
    <property type="match status" value="1"/>
</dbReference>
<dbReference type="FunCoup" id="C5YYM3">
    <property type="interactions" value="1546"/>
</dbReference>
<dbReference type="HOGENOM" id="CLU_070943_0_0_1"/>
<protein>
    <submittedName>
        <fullName evidence="2">Uncharacterized protein</fullName>
    </submittedName>
</protein>
<dbReference type="PANTHER" id="PTHR33431">
    <property type="entry name" value="ENABLED-LIKE PROTEIN (DUF1635)"/>
    <property type="match status" value="1"/>
</dbReference>
<dbReference type="InParanoid" id="C5YYM3"/>
<evidence type="ECO:0000313" key="2">
    <source>
        <dbReference type="EMBL" id="EES17594.1"/>
    </source>
</evidence>
<dbReference type="KEGG" id="sbi:8068694"/>
<reference evidence="2 3" key="1">
    <citation type="journal article" date="2009" name="Nature">
        <title>The Sorghum bicolor genome and the diversification of grasses.</title>
        <authorList>
            <person name="Paterson A.H."/>
            <person name="Bowers J.E."/>
            <person name="Bruggmann R."/>
            <person name="Dubchak I."/>
            <person name="Grimwood J."/>
            <person name="Gundlach H."/>
            <person name="Haberer G."/>
            <person name="Hellsten U."/>
            <person name="Mitros T."/>
            <person name="Poliakov A."/>
            <person name="Schmutz J."/>
            <person name="Spannagl M."/>
            <person name="Tang H."/>
            <person name="Wang X."/>
            <person name="Wicker T."/>
            <person name="Bharti A.K."/>
            <person name="Chapman J."/>
            <person name="Feltus F.A."/>
            <person name="Gowik U."/>
            <person name="Grigoriev I.V."/>
            <person name="Lyons E."/>
            <person name="Maher C.A."/>
            <person name="Martis M."/>
            <person name="Narechania A."/>
            <person name="Otillar R.P."/>
            <person name="Penning B.W."/>
            <person name="Salamov A.A."/>
            <person name="Wang Y."/>
            <person name="Zhang L."/>
            <person name="Carpita N.C."/>
            <person name="Freeling M."/>
            <person name="Gingle A.R."/>
            <person name="Hash C.T."/>
            <person name="Keller B."/>
            <person name="Klein P."/>
            <person name="Kresovich S."/>
            <person name="McCann M.C."/>
            <person name="Ming R."/>
            <person name="Peterson D.G."/>
            <person name="Mehboob-ur-Rahman"/>
            <person name="Ware D."/>
            <person name="Westhoff P."/>
            <person name="Mayer K.F."/>
            <person name="Messing J."/>
            <person name="Rokhsar D.S."/>
        </authorList>
    </citation>
    <scope>NUCLEOTIDE SEQUENCE [LARGE SCALE GENOMIC DNA]</scope>
    <source>
        <strain evidence="3">cv. BTx623</strain>
    </source>
</reference>
<dbReference type="Proteomes" id="UP000000768">
    <property type="component" value="Chromosome 9"/>
</dbReference>
<dbReference type="STRING" id="4558.C5YYM3"/>
<dbReference type="eggNOG" id="ENOG502R3H5">
    <property type="taxonomic scope" value="Eukaryota"/>
</dbReference>
<evidence type="ECO:0000256" key="1">
    <source>
        <dbReference type="SAM" id="Coils"/>
    </source>
</evidence>
<name>C5YYM3_SORBI</name>
<gene>
    <name evidence="2" type="ORF">SORBI_3009G016800</name>
</gene>
<organism evidence="2 3">
    <name type="scientific">Sorghum bicolor</name>
    <name type="common">Sorghum</name>
    <name type="synonym">Sorghum vulgare</name>
    <dbReference type="NCBI Taxonomy" id="4558"/>
    <lineage>
        <taxon>Eukaryota</taxon>
        <taxon>Viridiplantae</taxon>
        <taxon>Streptophyta</taxon>
        <taxon>Embryophyta</taxon>
        <taxon>Tracheophyta</taxon>
        <taxon>Spermatophyta</taxon>
        <taxon>Magnoliopsida</taxon>
        <taxon>Liliopsida</taxon>
        <taxon>Poales</taxon>
        <taxon>Poaceae</taxon>
        <taxon>PACMAD clade</taxon>
        <taxon>Panicoideae</taxon>
        <taxon>Andropogonodae</taxon>
        <taxon>Andropogoneae</taxon>
        <taxon>Sorghinae</taxon>
        <taxon>Sorghum</taxon>
    </lineage>
</organism>
<keyword evidence="1" id="KW-0175">Coiled coil</keyword>
<dbReference type="OrthoDB" id="778241at2759"/>
<reference evidence="3" key="2">
    <citation type="journal article" date="2018" name="Plant J.">
        <title>The Sorghum bicolor reference genome: improved assembly, gene annotations, a transcriptome atlas, and signatures of genome organization.</title>
        <authorList>
            <person name="McCormick R.F."/>
            <person name="Truong S.K."/>
            <person name="Sreedasyam A."/>
            <person name="Jenkins J."/>
            <person name="Shu S."/>
            <person name="Sims D."/>
            <person name="Kennedy M."/>
            <person name="Amirebrahimi M."/>
            <person name="Weers B.D."/>
            <person name="McKinley B."/>
            <person name="Mattison A."/>
            <person name="Morishige D.T."/>
            <person name="Grimwood J."/>
            <person name="Schmutz J."/>
            <person name="Mullet J.E."/>
        </authorList>
    </citation>
    <scope>NUCLEOTIDE SEQUENCE [LARGE SCALE GENOMIC DNA]</scope>
    <source>
        <strain evidence="3">cv. BTx623</strain>
    </source>
</reference>
<dbReference type="EMBL" id="CM000768">
    <property type="protein sequence ID" value="EES17594.1"/>
    <property type="molecule type" value="Genomic_DNA"/>
</dbReference>
<dbReference type="InterPro" id="IPR012862">
    <property type="entry name" value="DUF1635"/>
</dbReference>
<sequence length="338" mass="35077">MYIYIYLPLALDSASPLPLLHPHSLHTDAASSSSSSSSSSSDQACARTMAMELPLFLGDGPDGALFSSLWSSFPDDLQQPPQESVAELKQTLLATTLELEAAREELKRKEQSIAKLADLVREVAKERDDARDQLQSLRLLAAQAAAAAAAAAPAPAPPLVTSSVTDSDCSLVSSPVDPFFDPVTSADRRCKLSPATPPAPATAAAAAASKQQCQPGGGVGSAADAVLDMLASKRPLPHKGRLLAAVMEAGPLLQNLLVAGQLPRWRNPPTVRAPDTLPLGAARAGYVAAPVAAAGADAVTLASSACMKRPMSMLPLTPMLPAASCSPGFIAKRQRLQH</sequence>
<dbReference type="OMA" id="SSDKRCC"/>
<dbReference type="AlphaFoldDB" id="C5YYM3"/>
<dbReference type="Pfam" id="PF07795">
    <property type="entry name" value="DUF1635"/>
    <property type="match status" value="1"/>
</dbReference>
<dbReference type="Gramene" id="EES17594">
    <property type="protein sequence ID" value="EES17594"/>
    <property type="gene ID" value="SORBI_3009G016800"/>
</dbReference>
<keyword evidence="3" id="KW-1185">Reference proteome</keyword>
<proteinExistence type="predicted"/>
<feature type="coiled-coil region" evidence="1">
    <location>
        <begin position="85"/>
        <end position="147"/>
    </location>
</feature>
<evidence type="ECO:0000313" key="3">
    <source>
        <dbReference type="Proteomes" id="UP000000768"/>
    </source>
</evidence>